<dbReference type="eggNOG" id="COG0545">
    <property type="taxonomic scope" value="Bacteria"/>
</dbReference>
<organism evidence="10 11">
    <name type="scientific">Novosphingobium nitrogenifigens DSM 19370</name>
    <dbReference type="NCBI Taxonomy" id="983920"/>
    <lineage>
        <taxon>Bacteria</taxon>
        <taxon>Pseudomonadati</taxon>
        <taxon>Pseudomonadota</taxon>
        <taxon>Alphaproteobacteria</taxon>
        <taxon>Sphingomonadales</taxon>
        <taxon>Sphingomonadaceae</taxon>
        <taxon>Novosphingobium</taxon>
    </lineage>
</organism>
<dbReference type="Proteomes" id="UP000004728">
    <property type="component" value="Unassembled WGS sequence"/>
</dbReference>
<evidence type="ECO:0000256" key="8">
    <source>
        <dbReference type="SAM" id="SignalP"/>
    </source>
</evidence>
<evidence type="ECO:0000256" key="5">
    <source>
        <dbReference type="PROSITE-ProRule" id="PRU00277"/>
    </source>
</evidence>
<keyword evidence="8" id="KW-0732">Signal</keyword>
<evidence type="ECO:0000256" key="7">
    <source>
        <dbReference type="SAM" id="MobiDB-lite"/>
    </source>
</evidence>
<evidence type="ECO:0000256" key="3">
    <source>
        <dbReference type="ARBA" id="ARBA00023110"/>
    </source>
</evidence>
<dbReference type="GO" id="GO:0003755">
    <property type="term" value="F:peptidyl-prolyl cis-trans isomerase activity"/>
    <property type="evidence" value="ECO:0007669"/>
    <property type="project" value="UniProtKB-UniRule"/>
</dbReference>
<comment type="caution">
    <text evidence="10">The sequence shown here is derived from an EMBL/GenBank/DDBJ whole genome shotgun (WGS) entry which is preliminary data.</text>
</comment>
<dbReference type="AlphaFoldDB" id="F1Z757"/>
<evidence type="ECO:0000313" key="10">
    <source>
        <dbReference type="EMBL" id="EGD59563.1"/>
    </source>
</evidence>
<dbReference type="InterPro" id="IPR046357">
    <property type="entry name" value="PPIase_dom_sf"/>
</dbReference>
<evidence type="ECO:0000313" key="11">
    <source>
        <dbReference type="Proteomes" id="UP000004728"/>
    </source>
</evidence>
<comment type="similarity">
    <text evidence="2 6">Belongs to the FKBP-type PPIase family.</text>
</comment>
<evidence type="ECO:0000256" key="4">
    <source>
        <dbReference type="ARBA" id="ARBA00023235"/>
    </source>
</evidence>
<dbReference type="SUPFAM" id="SSF54534">
    <property type="entry name" value="FKBP-like"/>
    <property type="match status" value="1"/>
</dbReference>
<accession>F1Z757</accession>
<dbReference type="PANTHER" id="PTHR43811">
    <property type="entry name" value="FKBP-TYPE PEPTIDYL-PROLYL CIS-TRANS ISOMERASE FKPA"/>
    <property type="match status" value="1"/>
</dbReference>
<dbReference type="RefSeq" id="WP_008070242.1">
    <property type="nucleotide sequence ID" value="NZ_AQWK01000003.1"/>
</dbReference>
<evidence type="ECO:0000259" key="9">
    <source>
        <dbReference type="PROSITE" id="PS50059"/>
    </source>
</evidence>
<dbReference type="Pfam" id="PF00254">
    <property type="entry name" value="FKBP_C"/>
    <property type="match status" value="1"/>
</dbReference>
<dbReference type="InParanoid" id="F1Z757"/>
<dbReference type="FunCoup" id="F1Z757">
    <property type="interactions" value="506"/>
</dbReference>
<dbReference type="HOGENOM" id="CLU_1377364_0_0_5"/>
<feature type="region of interest" description="Disordered" evidence="7">
    <location>
        <begin position="173"/>
        <end position="194"/>
    </location>
</feature>
<dbReference type="PROSITE" id="PS50059">
    <property type="entry name" value="FKBP_PPIASE"/>
    <property type="match status" value="1"/>
</dbReference>
<keyword evidence="11" id="KW-1185">Reference proteome</keyword>
<comment type="catalytic activity">
    <reaction evidence="1 5 6">
        <text>[protein]-peptidylproline (omega=180) = [protein]-peptidylproline (omega=0)</text>
        <dbReference type="Rhea" id="RHEA:16237"/>
        <dbReference type="Rhea" id="RHEA-COMP:10747"/>
        <dbReference type="Rhea" id="RHEA-COMP:10748"/>
        <dbReference type="ChEBI" id="CHEBI:83833"/>
        <dbReference type="ChEBI" id="CHEBI:83834"/>
        <dbReference type="EC" id="5.2.1.8"/>
    </reaction>
</comment>
<dbReference type="PANTHER" id="PTHR43811:SF19">
    <property type="entry name" value="39 KDA FK506-BINDING NUCLEAR PROTEIN"/>
    <property type="match status" value="1"/>
</dbReference>
<evidence type="ECO:0000256" key="1">
    <source>
        <dbReference type="ARBA" id="ARBA00000971"/>
    </source>
</evidence>
<sequence length="194" mass="19666">MTMIRSRLARALGAVALLAVAPLPAFAATPAPAAPAIIKLPLQPVVGASMRACSLKTASGLGYTVLQQGTGPKAGKSDFVLINYIGYLAATGAVFDQNMTTPLNLDNVIPGFAEGVQLMARGSIYRLCVPAALGYGAAGAGESVPANSDLVFQIELVDSKTVEEVEALRKQAEATQGAAGSAAASDKPATAVTH</sequence>
<keyword evidence="4 5" id="KW-0413">Isomerase</keyword>
<proteinExistence type="inferred from homology"/>
<feature type="signal peptide" evidence="8">
    <location>
        <begin position="1"/>
        <end position="27"/>
    </location>
</feature>
<protein>
    <recommendedName>
        <fullName evidence="6">Peptidyl-prolyl cis-trans isomerase</fullName>
        <ecNumber evidence="6">5.2.1.8</ecNumber>
    </recommendedName>
</protein>
<feature type="chain" id="PRO_5003277583" description="Peptidyl-prolyl cis-trans isomerase" evidence="8">
    <location>
        <begin position="28"/>
        <end position="194"/>
    </location>
</feature>
<dbReference type="InterPro" id="IPR001179">
    <property type="entry name" value="PPIase_FKBP_dom"/>
</dbReference>
<dbReference type="STRING" id="983920.Y88_2607"/>
<evidence type="ECO:0000256" key="6">
    <source>
        <dbReference type="RuleBase" id="RU003915"/>
    </source>
</evidence>
<feature type="domain" description="PPIase FKBP-type" evidence="9">
    <location>
        <begin position="77"/>
        <end position="160"/>
    </location>
</feature>
<gene>
    <name evidence="10" type="ORF">Y88_2607</name>
</gene>
<dbReference type="Gene3D" id="3.10.50.40">
    <property type="match status" value="1"/>
</dbReference>
<evidence type="ECO:0000256" key="2">
    <source>
        <dbReference type="ARBA" id="ARBA00006577"/>
    </source>
</evidence>
<dbReference type="EMBL" id="AEWJ01000026">
    <property type="protein sequence ID" value="EGD59563.1"/>
    <property type="molecule type" value="Genomic_DNA"/>
</dbReference>
<keyword evidence="3 5" id="KW-0697">Rotamase</keyword>
<name>F1Z757_9SPHN</name>
<reference evidence="10 11" key="1">
    <citation type="journal article" date="2012" name="J. Bacteriol.">
        <title>Draft Genome Sequence of Novosphingobium nitrogenifigens Y88T.</title>
        <authorList>
            <person name="Strabala T.J."/>
            <person name="Macdonald L."/>
            <person name="Liu V."/>
            <person name="Smit A.M."/>
        </authorList>
    </citation>
    <scope>NUCLEOTIDE SEQUENCE [LARGE SCALE GENOMIC DNA]</scope>
    <source>
        <strain evidence="10 11">DSM 19370</strain>
    </source>
</reference>
<dbReference type="EC" id="5.2.1.8" evidence="6"/>